<dbReference type="Pfam" id="PF04020">
    <property type="entry name" value="Phage_holin_4_2"/>
    <property type="match status" value="1"/>
</dbReference>
<evidence type="ECO:0000256" key="1">
    <source>
        <dbReference type="SAM" id="Phobius"/>
    </source>
</evidence>
<proteinExistence type="predicted"/>
<reference evidence="2 3" key="1">
    <citation type="journal article" date="2019" name="Int. J. Syst. Evol. Microbiol.">
        <title>Lactobacillus salitolerans sp. nov., a novel lactic acid bacterium isolated from spent mushroom substrates.</title>
        <authorList>
            <person name="Tohno M."/>
            <person name="Tanizawa Y."/>
            <person name="Kojima Y."/>
            <person name="Sakamoto M."/>
            <person name="Nakamura Y."/>
            <person name="Ohkuma M."/>
            <person name="Kobayashi H."/>
        </authorList>
    </citation>
    <scope>NUCLEOTIDE SEQUENCE [LARGE SCALE GENOMIC DNA]</scope>
    <source>
        <strain evidence="2 3">YK43</strain>
    </source>
</reference>
<feature type="transmembrane region" description="Helical" evidence="1">
    <location>
        <begin position="30"/>
        <end position="47"/>
    </location>
</feature>
<comment type="caution">
    <text evidence="2">The sequence shown here is derived from an EMBL/GenBank/DDBJ whole genome shotgun (WGS) entry which is preliminary data.</text>
</comment>
<feature type="transmembrane region" description="Helical" evidence="1">
    <location>
        <begin position="86"/>
        <end position="109"/>
    </location>
</feature>
<dbReference type="Proteomes" id="UP000286848">
    <property type="component" value="Unassembled WGS sequence"/>
</dbReference>
<name>A0A401IV32_9LACO</name>
<keyword evidence="1" id="KW-1133">Transmembrane helix</keyword>
<dbReference type="AlphaFoldDB" id="A0A401IV32"/>
<sequence length="115" mass="12751">MNFIKRVVINTVIFVAVAGLLPNLLHVASIWTALLAAIVLSLLNAFVKPILLILSLPITFLTLGIFYLFINAFILEMTSFFVGSTVFSFSSYGSAFLVSLIISFVNLLFTEHYSR</sequence>
<gene>
    <name evidence="2" type="ORF">LFYK43_18530</name>
</gene>
<keyword evidence="1" id="KW-0472">Membrane</keyword>
<organism evidence="2 3">
    <name type="scientific">Ligilactobacillus salitolerans</name>
    <dbReference type="NCBI Taxonomy" id="1808352"/>
    <lineage>
        <taxon>Bacteria</taxon>
        <taxon>Bacillati</taxon>
        <taxon>Bacillota</taxon>
        <taxon>Bacilli</taxon>
        <taxon>Lactobacillales</taxon>
        <taxon>Lactobacillaceae</taxon>
        <taxon>Ligilactobacillus</taxon>
    </lineage>
</organism>
<accession>A0A401IV32</accession>
<dbReference type="PANTHER" id="PTHR37309:SF1">
    <property type="entry name" value="SLR0284 PROTEIN"/>
    <property type="match status" value="1"/>
</dbReference>
<dbReference type="InterPro" id="IPR007165">
    <property type="entry name" value="Phage_holin_4_2"/>
</dbReference>
<protein>
    <submittedName>
        <fullName evidence="2">Membrane protein</fullName>
    </submittedName>
</protein>
<dbReference type="PANTHER" id="PTHR37309">
    <property type="entry name" value="SLR0284 PROTEIN"/>
    <property type="match status" value="1"/>
</dbReference>
<keyword evidence="1" id="KW-0812">Transmembrane</keyword>
<dbReference type="EMBL" id="BFFP01000034">
    <property type="protein sequence ID" value="GBG95394.1"/>
    <property type="molecule type" value="Genomic_DNA"/>
</dbReference>
<feature type="transmembrane region" description="Helical" evidence="1">
    <location>
        <begin position="54"/>
        <end position="74"/>
    </location>
</feature>
<dbReference type="RefSeq" id="WP_124977667.1">
    <property type="nucleotide sequence ID" value="NZ_BFFP01000034.1"/>
</dbReference>
<feature type="transmembrane region" description="Helical" evidence="1">
    <location>
        <begin position="7"/>
        <end position="24"/>
    </location>
</feature>
<evidence type="ECO:0000313" key="3">
    <source>
        <dbReference type="Proteomes" id="UP000286848"/>
    </source>
</evidence>
<keyword evidence="3" id="KW-1185">Reference proteome</keyword>
<evidence type="ECO:0000313" key="2">
    <source>
        <dbReference type="EMBL" id="GBG95394.1"/>
    </source>
</evidence>
<dbReference type="OrthoDB" id="7205479at2"/>